<protein>
    <submittedName>
        <fullName evidence="2">Uncharacterized protein</fullName>
    </submittedName>
</protein>
<feature type="compositionally biased region" description="Basic and acidic residues" evidence="1">
    <location>
        <begin position="1"/>
        <end position="12"/>
    </location>
</feature>
<accession>A0A8H3U3U2</accession>
<sequence>TEFRQRTGDKSRSIRFLIKTRSQGPNSGNGQETRAGVSDFSSRPDLKDQIPKPNRRQERQEVNGIEVDGIEVDGIEVDGIEVDGIEVEGIEVDGVEEEKYLRD</sequence>
<feature type="compositionally biased region" description="Polar residues" evidence="1">
    <location>
        <begin position="20"/>
        <end position="32"/>
    </location>
</feature>
<feature type="region of interest" description="Disordered" evidence="1">
    <location>
        <begin position="1"/>
        <end position="65"/>
    </location>
</feature>
<reference evidence="2 3" key="1">
    <citation type="submission" date="2019-11" db="EMBL/GenBank/DDBJ databases">
        <title>Venturia inaequalis Genome Resource.</title>
        <authorList>
            <person name="Lichtner F.J."/>
        </authorList>
    </citation>
    <scope>NUCLEOTIDE SEQUENCE [LARGE SCALE GENOMIC DNA]</scope>
    <source>
        <strain evidence="2">Bline_iso_100314</strain>
    </source>
</reference>
<feature type="compositionally biased region" description="Basic and acidic residues" evidence="1">
    <location>
        <begin position="42"/>
        <end position="61"/>
    </location>
</feature>
<evidence type="ECO:0000313" key="2">
    <source>
        <dbReference type="EMBL" id="KAE9962616.1"/>
    </source>
</evidence>
<dbReference type="EMBL" id="WNWQ01001002">
    <property type="protein sequence ID" value="KAE9962616.1"/>
    <property type="molecule type" value="Genomic_DNA"/>
</dbReference>
<organism evidence="2 3">
    <name type="scientific">Venturia inaequalis</name>
    <name type="common">Apple scab fungus</name>
    <dbReference type="NCBI Taxonomy" id="5025"/>
    <lineage>
        <taxon>Eukaryota</taxon>
        <taxon>Fungi</taxon>
        <taxon>Dikarya</taxon>
        <taxon>Ascomycota</taxon>
        <taxon>Pezizomycotina</taxon>
        <taxon>Dothideomycetes</taxon>
        <taxon>Pleosporomycetidae</taxon>
        <taxon>Venturiales</taxon>
        <taxon>Venturiaceae</taxon>
        <taxon>Venturia</taxon>
    </lineage>
</organism>
<feature type="non-terminal residue" evidence="2">
    <location>
        <position position="1"/>
    </location>
</feature>
<comment type="caution">
    <text evidence="2">The sequence shown here is derived from an EMBL/GenBank/DDBJ whole genome shotgun (WGS) entry which is preliminary data.</text>
</comment>
<dbReference type="Proteomes" id="UP000433883">
    <property type="component" value="Unassembled WGS sequence"/>
</dbReference>
<proteinExistence type="predicted"/>
<name>A0A8H3U3U2_VENIN</name>
<gene>
    <name evidence="2" type="ORF">BLS_000109</name>
</gene>
<evidence type="ECO:0000256" key="1">
    <source>
        <dbReference type="SAM" id="MobiDB-lite"/>
    </source>
</evidence>
<dbReference type="AlphaFoldDB" id="A0A8H3U3U2"/>
<evidence type="ECO:0000313" key="3">
    <source>
        <dbReference type="Proteomes" id="UP000433883"/>
    </source>
</evidence>